<reference evidence="2" key="1">
    <citation type="submission" date="2021-02" db="EMBL/GenBank/DDBJ databases">
        <title>Leucobacter sp. CX169.</title>
        <authorList>
            <person name="Cheng Y."/>
        </authorList>
    </citation>
    <scope>NUCLEOTIDE SEQUENCE [LARGE SCALE GENOMIC DNA]</scope>
    <source>
        <strain evidence="2">JY899</strain>
    </source>
</reference>
<dbReference type="InterPro" id="IPR016181">
    <property type="entry name" value="Acyl_CoA_acyltransferase"/>
</dbReference>
<proteinExistence type="predicted"/>
<dbReference type="EMBL" id="JAFFJS010000002">
    <property type="protein sequence ID" value="MBM9433028.1"/>
    <property type="molecule type" value="Genomic_DNA"/>
</dbReference>
<comment type="caution">
    <text evidence="1">The sequence shown here is derived from an EMBL/GenBank/DDBJ whole genome shotgun (WGS) entry which is preliminary data.</text>
</comment>
<evidence type="ECO:0008006" key="3">
    <source>
        <dbReference type="Google" id="ProtNLM"/>
    </source>
</evidence>
<keyword evidence="2" id="KW-1185">Reference proteome</keyword>
<name>A0ABS2TEE3_9ACTO</name>
<dbReference type="Gene3D" id="3.40.630.30">
    <property type="match status" value="1"/>
</dbReference>
<dbReference type="Proteomes" id="UP000705983">
    <property type="component" value="Unassembled WGS sequence"/>
</dbReference>
<dbReference type="SUPFAM" id="SSF55729">
    <property type="entry name" value="Acyl-CoA N-acyltransferases (Nat)"/>
    <property type="match status" value="1"/>
</dbReference>
<organism evidence="1 2">
    <name type="scientific">Flaviflexus equikiangi</name>
    <dbReference type="NCBI Taxonomy" id="2758573"/>
    <lineage>
        <taxon>Bacteria</taxon>
        <taxon>Bacillati</taxon>
        <taxon>Actinomycetota</taxon>
        <taxon>Actinomycetes</taxon>
        <taxon>Actinomycetales</taxon>
        <taxon>Actinomycetaceae</taxon>
        <taxon>Flaviflexus</taxon>
    </lineage>
</organism>
<protein>
    <recommendedName>
        <fullName evidence="3">N-acetyltransferase domain-containing protein</fullName>
    </recommendedName>
</protein>
<gene>
    <name evidence="1" type="ORF">JVW63_04845</name>
</gene>
<dbReference type="RefSeq" id="WP_187996355.1">
    <property type="nucleotide sequence ID" value="NZ_JACEXG010000002.1"/>
</dbReference>
<sequence>MIIAQIATPTGTTPSPAIHQLVEIITHNVVEIDGDAQTVTSPEMFVRKDRNQFTWRTIHLLAVEGDIDTEDQSPYGYPLLPGSVDGVDAGSAAVPAVGMTSISLSLRENLDSAYVDINALTGHEDAYLPLWEATREILRAEGRTKVTAYADHPFGDELRAPSSDLSLAQTRFSRFLLEAGFELTQTETCSRLALPVDEENLERLSADAAAHAGDYRTVSWVGPTPAEYRSDLVALVSAFHLDMPSAGIVEAEINYDVERLVTADQRTADIGITAIVTAAQHSSGQLVGYTRLNIEEGLPAVFQDDTLVLRDHRGHRLGMLMKTENLRRLAEIAPGRPFIQTWNAGENDMMWSINERLGFRPHSGVGQWQIEIA</sequence>
<evidence type="ECO:0000313" key="2">
    <source>
        <dbReference type="Proteomes" id="UP000705983"/>
    </source>
</evidence>
<evidence type="ECO:0000313" key="1">
    <source>
        <dbReference type="EMBL" id="MBM9433028.1"/>
    </source>
</evidence>
<accession>A0ABS2TEE3</accession>